<sequence>MGWVTGHSSIVYAPLIHGAAQVLYEGTPDYPAVDRYWDIIEKYGVTIFYTSPTAIRMLMRYGEDPVKKHDLSSLEILGSVGEAINPEAWLWYYKNIGGERCPIVDTWWQTETGGIMISPTPGIERVPLKPGSVNFPLPGIAADVVNEGGQPLPPGEKGYLVIKAPWPGMLMGVHQDPQRYQESYWSKFPGMFYTGDYAIRDNDGYFWILGRADEVLKIAGHRIGTVEIEDAVVSHPAVTEAAVASKPDPIKG</sequence>
<dbReference type="Pfam" id="PF13193">
    <property type="entry name" value="AMP-binding_C"/>
    <property type="match status" value="1"/>
</dbReference>
<keyword evidence="3" id="KW-0067">ATP-binding</keyword>
<proteinExistence type="predicted"/>
<dbReference type="InterPro" id="IPR042099">
    <property type="entry name" value="ANL_N_sf"/>
</dbReference>
<evidence type="ECO:0000256" key="2">
    <source>
        <dbReference type="ARBA" id="ARBA00022741"/>
    </source>
</evidence>
<gene>
    <name evidence="6" type="ORF">S06H3_38006</name>
</gene>
<feature type="non-terminal residue" evidence="6">
    <location>
        <position position="252"/>
    </location>
</feature>
<dbReference type="GO" id="GO:0005524">
    <property type="term" value="F:ATP binding"/>
    <property type="evidence" value="ECO:0007669"/>
    <property type="project" value="UniProtKB-KW"/>
</dbReference>
<evidence type="ECO:0000313" key="6">
    <source>
        <dbReference type="EMBL" id="GAI27945.1"/>
    </source>
</evidence>
<dbReference type="EMBL" id="BARV01023133">
    <property type="protein sequence ID" value="GAI27945.1"/>
    <property type="molecule type" value="Genomic_DNA"/>
</dbReference>
<evidence type="ECO:0000259" key="4">
    <source>
        <dbReference type="Pfam" id="PF00501"/>
    </source>
</evidence>
<evidence type="ECO:0000256" key="1">
    <source>
        <dbReference type="ARBA" id="ARBA00022598"/>
    </source>
</evidence>
<dbReference type="InterPro" id="IPR045851">
    <property type="entry name" value="AMP-bd_C_sf"/>
</dbReference>
<dbReference type="GO" id="GO:0006085">
    <property type="term" value="P:acetyl-CoA biosynthetic process"/>
    <property type="evidence" value="ECO:0007669"/>
    <property type="project" value="TreeGrafter"/>
</dbReference>
<evidence type="ECO:0000256" key="3">
    <source>
        <dbReference type="ARBA" id="ARBA00022840"/>
    </source>
</evidence>
<dbReference type="InterPro" id="IPR000873">
    <property type="entry name" value="AMP-dep_synth/lig_dom"/>
</dbReference>
<feature type="domain" description="AMP-binding enzyme C-terminal" evidence="5">
    <location>
        <begin position="227"/>
        <end position="252"/>
    </location>
</feature>
<accession>X1NMC4</accession>
<dbReference type="InterPro" id="IPR025110">
    <property type="entry name" value="AMP-bd_C"/>
</dbReference>
<keyword evidence="2" id="KW-0547">Nucleotide-binding</keyword>
<protein>
    <recommendedName>
        <fullName evidence="7">AMP-dependent synthetase/ligase domain-containing protein</fullName>
    </recommendedName>
</protein>
<dbReference type="Gene3D" id="3.30.300.30">
    <property type="match status" value="1"/>
</dbReference>
<dbReference type="SUPFAM" id="SSF56801">
    <property type="entry name" value="Acetyl-CoA synthetase-like"/>
    <property type="match status" value="1"/>
</dbReference>
<dbReference type="GO" id="GO:0003987">
    <property type="term" value="F:acetate-CoA ligase activity"/>
    <property type="evidence" value="ECO:0007669"/>
    <property type="project" value="TreeGrafter"/>
</dbReference>
<dbReference type="Pfam" id="PF00501">
    <property type="entry name" value="AMP-binding"/>
    <property type="match status" value="1"/>
</dbReference>
<dbReference type="Gene3D" id="3.40.50.12780">
    <property type="entry name" value="N-terminal domain of ligase-like"/>
    <property type="match status" value="1"/>
</dbReference>
<dbReference type="AlphaFoldDB" id="X1NMC4"/>
<reference evidence="6" key="1">
    <citation type="journal article" date="2014" name="Front. Microbiol.">
        <title>High frequency of phylogenetically diverse reductive dehalogenase-homologous genes in deep subseafloor sedimentary metagenomes.</title>
        <authorList>
            <person name="Kawai M."/>
            <person name="Futagami T."/>
            <person name="Toyoda A."/>
            <person name="Takaki Y."/>
            <person name="Nishi S."/>
            <person name="Hori S."/>
            <person name="Arai W."/>
            <person name="Tsubouchi T."/>
            <person name="Morono Y."/>
            <person name="Uchiyama I."/>
            <person name="Ito T."/>
            <person name="Fujiyama A."/>
            <person name="Inagaki F."/>
            <person name="Takami H."/>
        </authorList>
    </citation>
    <scope>NUCLEOTIDE SEQUENCE</scope>
    <source>
        <strain evidence="6">Expedition CK06-06</strain>
    </source>
</reference>
<evidence type="ECO:0000259" key="5">
    <source>
        <dbReference type="Pfam" id="PF13193"/>
    </source>
</evidence>
<comment type="caution">
    <text evidence="6">The sequence shown here is derived from an EMBL/GenBank/DDBJ whole genome shotgun (WGS) entry which is preliminary data.</text>
</comment>
<organism evidence="6">
    <name type="scientific">marine sediment metagenome</name>
    <dbReference type="NCBI Taxonomy" id="412755"/>
    <lineage>
        <taxon>unclassified sequences</taxon>
        <taxon>metagenomes</taxon>
        <taxon>ecological metagenomes</taxon>
    </lineage>
</organism>
<evidence type="ECO:0008006" key="7">
    <source>
        <dbReference type="Google" id="ProtNLM"/>
    </source>
</evidence>
<dbReference type="PANTHER" id="PTHR24095:SF232">
    <property type="entry name" value="ACETYL-COENZYME A SYNTHETASE"/>
    <property type="match status" value="1"/>
</dbReference>
<name>X1NMC4_9ZZZZ</name>
<feature type="domain" description="AMP-dependent synthetase/ligase" evidence="4">
    <location>
        <begin position="1"/>
        <end position="166"/>
    </location>
</feature>
<keyword evidence="1" id="KW-0436">Ligase</keyword>
<dbReference type="PANTHER" id="PTHR24095">
    <property type="entry name" value="ACETYL-COENZYME A SYNTHETASE"/>
    <property type="match status" value="1"/>
</dbReference>